<gene>
    <name evidence="1" type="ORF">VUQ08_01440</name>
</gene>
<sequence>MKKNYLEWINSMVVDNITDSTHIKAVKKLLSDERGFSFTNIPTSSAARAALTVAGVEDYHGYDEDTDYFIECFTNLRAEQKKTTISQKPHN</sequence>
<accession>A0AB74TIJ3</accession>
<dbReference type="AlphaFoldDB" id="A0AB74TIJ3"/>
<organism evidence="1">
    <name type="scientific">Dolosigranulum savutiense</name>
    <dbReference type="NCBI Taxonomy" id="3110288"/>
    <lineage>
        <taxon>Bacteria</taxon>
        <taxon>Bacillati</taxon>
        <taxon>Bacillota</taxon>
        <taxon>Bacilli</taxon>
        <taxon>Lactobacillales</taxon>
        <taxon>Carnobacteriaceae</taxon>
        <taxon>Dolosigranulum</taxon>
    </lineage>
</organism>
<reference evidence="1" key="1">
    <citation type="submission" date="2023-12" db="EMBL/GenBank/DDBJ databases">
        <title>Dolosigranulum savutii sp. nov. isolated from human upper respiratory samples collected in Botswana.</title>
        <authorList>
            <person name="Kelly M.S."/>
        </authorList>
    </citation>
    <scope>NUCLEOTIDE SEQUENCE</scope>
    <source>
        <strain evidence="1">MSK433</strain>
    </source>
</reference>
<dbReference type="EMBL" id="CP142433">
    <property type="protein sequence ID" value="XBC46304.1"/>
    <property type="molecule type" value="Genomic_DNA"/>
</dbReference>
<proteinExistence type="predicted"/>
<protein>
    <recommendedName>
        <fullName evidence="2">Phage protein</fullName>
    </recommendedName>
</protein>
<dbReference type="RefSeq" id="WP_347300616.1">
    <property type="nucleotide sequence ID" value="NZ_CP142433.1"/>
</dbReference>
<name>A0AB74TIJ3_9LACT</name>
<evidence type="ECO:0008006" key="2">
    <source>
        <dbReference type="Google" id="ProtNLM"/>
    </source>
</evidence>
<evidence type="ECO:0000313" key="1">
    <source>
        <dbReference type="EMBL" id="XBC46304.1"/>
    </source>
</evidence>